<keyword evidence="2" id="KW-1185">Reference proteome</keyword>
<name>A0ABU3KNG0_9BURK</name>
<dbReference type="Gene3D" id="1.25.40.10">
    <property type="entry name" value="Tetratricopeptide repeat domain"/>
    <property type="match status" value="1"/>
</dbReference>
<proteinExistence type="predicted"/>
<sequence>MLGALDWQPYPHVHLRALDAVNLPAHWAALHAGDAEPLPSDPELLSAWALFHRGEFEAAFHAGRLLGYAGVTVANKACLIHADFLEPSETTRLKLYCDTAERALRQINHEPHNPNAHYFYGYALGRYSQGTSVAQALAQGHGEKIKKAFETAIALQALHADAHLALGTFHAEVIDKVGAMIGNITYGAHPDVAIRHFRAGMALIPHAPLALSEYARGLLMLDPEAHEAEAMELYASAAAVSPRDAMEHLGVLQIQAELAD</sequence>
<organism evidence="1 2">
    <name type="scientific">Rhodoferax potami</name>
    <dbReference type="NCBI Taxonomy" id="3068338"/>
    <lineage>
        <taxon>Bacteria</taxon>
        <taxon>Pseudomonadati</taxon>
        <taxon>Pseudomonadota</taxon>
        <taxon>Betaproteobacteria</taxon>
        <taxon>Burkholderiales</taxon>
        <taxon>Comamonadaceae</taxon>
        <taxon>Rhodoferax</taxon>
    </lineage>
</organism>
<dbReference type="EMBL" id="JAVBIK010000001">
    <property type="protein sequence ID" value="MDT7519340.1"/>
    <property type="molecule type" value="Genomic_DNA"/>
</dbReference>
<reference evidence="1 2" key="1">
    <citation type="submission" date="2023-08" db="EMBL/GenBank/DDBJ databases">
        <title>Rhodoferax potami sp. nov. and Rhodoferax mekongensis sp. nov., isolated from the Mekong River in Thailand.</title>
        <authorList>
            <person name="Kitikhun S."/>
            <person name="Charoenyingcharoen P."/>
            <person name="Siriarchawattana P."/>
            <person name="Likhitrattanapisal S."/>
            <person name="Nilsakha T."/>
            <person name="Chanpet A."/>
            <person name="Rattanawaree P."/>
            <person name="Ingsriswang S."/>
        </authorList>
    </citation>
    <scope>NUCLEOTIDE SEQUENCE [LARGE SCALE GENOMIC DNA]</scope>
    <source>
        <strain evidence="1 2">TBRC 17660</strain>
    </source>
</reference>
<evidence type="ECO:0008006" key="3">
    <source>
        <dbReference type="Google" id="ProtNLM"/>
    </source>
</evidence>
<protein>
    <recommendedName>
        <fullName evidence="3">Tetratricopeptide repeat protein</fullName>
    </recommendedName>
</protein>
<comment type="caution">
    <text evidence="1">The sequence shown here is derived from an EMBL/GenBank/DDBJ whole genome shotgun (WGS) entry which is preliminary data.</text>
</comment>
<gene>
    <name evidence="1" type="ORF">RAE19_11565</name>
</gene>
<dbReference type="InterPro" id="IPR011990">
    <property type="entry name" value="TPR-like_helical_dom_sf"/>
</dbReference>
<accession>A0ABU3KNG0</accession>
<dbReference type="RefSeq" id="WP_313875022.1">
    <property type="nucleotide sequence ID" value="NZ_JAVBIK010000001.1"/>
</dbReference>
<evidence type="ECO:0000313" key="2">
    <source>
        <dbReference type="Proteomes" id="UP001321700"/>
    </source>
</evidence>
<dbReference type="Proteomes" id="UP001321700">
    <property type="component" value="Unassembled WGS sequence"/>
</dbReference>
<evidence type="ECO:0000313" key="1">
    <source>
        <dbReference type="EMBL" id="MDT7519340.1"/>
    </source>
</evidence>